<accession>Q11CL5</accession>
<keyword evidence="2" id="KW-0732">Signal</keyword>
<dbReference type="InterPro" id="IPR009842">
    <property type="entry name" value="DUF1402"/>
</dbReference>
<dbReference type="HOGENOM" id="CLU_882421_0_0_5"/>
<evidence type="ECO:0000256" key="2">
    <source>
        <dbReference type="SAM" id="SignalP"/>
    </source>
</evidence>
<organism evidence="3">
    <name type="scientific">Chelativorans sp. (strain BNC1)</name>
    <dbReference type="NCBI Taxonomy" id="266779"/>
    <lineage>
        <taxon>Bacteria</taxon>
        <taxon>Pseudomonadati</taxon>
        <taxon>Pseudomonadota</taxon>
        <taxon>Alphaproteobacteria</taxon>
        <taxon>Hyphomicrobiales</taxon>
        <taxon>Phyllobacteriaceae</taxon>
        <taxon>Chelativorans</taxon>
    </lineage>
</organism>
<sequence length="322" mass="36251" precursor="true">MAFRRGIVCVLILTLVTPAAVAATTVPSGNRNAEQPPIPGASARRTGAAKTTFEAKYQRVHRLLKNDRSLRAKIRESATQYKIDPIHIIGAIVGEHTYNVDAYDQLQTYYVKAVSYLRSSFTFSFEGEPLDDFIQRPQFAPCAKFTESYSLWSCRETIWDNSFRGKTVEGKSFPKDRFSAVFLQPFFAGQTFGIGQLNPLTALQLTDMVHRISGHERIDHRDPQQVYRAIMDPDVSLDYVAAMIRKSIDAYSEIADFDISKNPGLTATLYNLGNPETRAKKLAAQNRLRSQQGLEPKLPEENYYGWLVNDKLEELEALAGES</sequence>
<dbReference type="STRING" id="266779.Meso_3489"/>
<dbReference type="EMBL" id="CP000390">
    <property type="protein sequence ID" value="ABG64860.1"/>
    <property type="molecule type" value="Genomic_DNA"/>
</dbReference>
<gene>
    <name evidence="3" type="ordered locus">Meso_3489</name>
</gene>
<dbReference type="KEGG" id="mes:Meso_3489"/>
<dbReference type="AlphaFoldDB" id="Q11CL5"/>
<feature type="chain" id="PRO_5004179994" description="DUF1402 family protein" evidence="2">
    <location>
        <begin position="23"/>
        <end position="322"/>
    </location>
</feature>
<evidence type="ECO:0000256" key="1">
    <source>
        <dbReference type="SAM" id="MobiDB-lite"/>
    </source>
</evidence>
<name>Q11CL5_CHESB</name>
<evidence type="ECO:0008006" key="4">
    <source>
        <dbReference type="Google" id="ProtNLM"/>
    </source>
</evidence>
<feature type="signal peptide" evidence="2">
    <location>
        <begin position="1"/>
        <end position="22"/>
    </location>
</feature>
<reference evidence="3" key="1">
    <citation type="submission" date="2006-06" db="EMBL/GenBank/DDBJ databases">
        <title>Complete sequence of chromosome of Chelativorans sp. BNC1.</title>
        <authorList>
            <consortium name="US DOE Joint Genome Institute"/>
            <person name="Copeland A."/>
            <person name="Lucas S."/>
            <person name="Lapidus A."/>
            <person name="Barry K."/>
            <person name="Detter J.C."/>
            <person name="Glavina del Rio T."/>
            <person name="Hammon N."/>
            <person name="Israni S."/>
            <person name="Dalin E."/>
            <person name="Tice H."/>
            <person name="Pitluck S."/>
            <person name="Chertkov O."/>
            <person name="Brettin T."/>
            <person name="Bruce D."/>
            <person name="Han C."/>
            <person name="Tapia R."/>
            <person name="Gilna P."/>
            <person name="Schmutz J."/>
            <person name="Larimer F."/>
            <person name="Land M."/>
            <person name="Hauser L."/>
            <person name="Kyrpides N."/>
            <person name="Mikhailova N."/>
            <person name="Richardson P."/>
        </authorList>
    </citation>
    <scope>NUCLEOTIDE SEQUENCE</scope>
    <source>
        <strain evidence="3">BNC1</strain>
    </source>
</reference>
<feature type="region of interest" description="Disordered" evidence="1">
    <location>
        <begin position="27"/>
        <end position="49"/>
    </location>
</feature>
<dbReference type="eggNOG" id="COG0741">
    <property type="taxonomic scope" value="Bacteria"/>
</dbReference>
<dbReference type="Pfam" id="PF07182">
    <property type="entry name" value="DUF1402"/>
    <property type="match status" value="1"/>
</dbReference>
<evidence type="ECO:0000313" key="3">
    <source>
        <dbReference type="EMBL" id="ABG64860.1"/>
    </source>
</evidence>
<protein>
    <recommendedName>
        <fullName evidence="4">DUF1402 family protein</fullName>
    </recommendedName>
</protein>
<proteinExistence type="predicted"/>
<dbReference type="OrthoDB" id="7673021at2"/>